<dbReference type="PANTHER" id="PTHR43581">
    <property type="entry name" value="ATP/GTP PHOSPHATASE"/>
    <property type="match status" value="1"/>
</dbReference>
<dbReference type="Gene3D" id="3.40.50.300">
    <property type="entry name" value="P-loop containing nucleotide triphosphate hydrolases"/>
    <property type="match status" value="1"/>
</dbReference>
<dbReference type="GO" id="GO:0006302">
    <property type="term" value="P:double-strand break repair"/>
    <property type="evidence" value="ECO:0007669"/>
    <property type="project" value="InterPro"/>
</dbReference>
<dbReference type="InterPro" id="IPR022532">
    <property type="entry name" value="DUF3696"/>
</dbReference>
<evidence type="ECO:0000259" key="3">
    <source>
        <dbReference type="Pfam" id="PF13476"/>
    </source>
</evidence>
<evidence type="ECO:0000259" key="1">
    <source>
        <dbReference type="Pfam" id="PF12476"/>
    </source>
</evidence>
<dbReference type="InterPro" id="IPR051396">
    <property type="entry name" value="Bact_Antivir_Def_Nuclease"/>
</dbReference>
<keyword evidence="5" id="KW-1185">Reference proteome</keyword>
<gene>
    <name evidence="4" type="ORF">DSCW_57000</name>
</gene>
<protein>
    <recommendedName>
        <fullName evidence="6">AAA domain-containing protein</fullName>
    </recommendedName>
</protein>
<dbReference type="EMBL" id="AP021875">
    <property type="protein sequence ID" value="BBO78283.1"/>
    <property type="molecule type" value="Genomic_DNA"/>
</dbReference>
<dbReference type="Pfam" id="PF13476">
    <property type="entry name" value="AAA_23"/>
    <property type="match status" value="1"/>
</dbReference>
<dbReference type="KEGG" id="dwd:DSCW_57000"/>
<dbReference type="AlphaFoldDB" id="A0A5K7ZEY7"/>
<evidence type="ECO:0008006" key="6">
    <source>
        <dbReference type="Google" id="ProtNLM"/>
    </source>
</evidence>
<reference evidence="4 5" key="1">
    <citation type="submission" date="2019-11" db="EMBL/GenBank/DDBJ databases">
        <title>Comparative genomics of hydrocarbon-degrading Desulfosarcina strains.</title>
        <authorList>
            <person name="Watanabe M."/>
            <person name="Kojima H."/>
            <person name="Fukui M."/>
        </authorList>
    </citation>
    <scope>NUCLEOTIDE SEQUENCE [LARGE SCALE GENOMIC DNA]</scope>
    <source>
        <strain evidence="4 5">PP31</strain>
    </source>
</reference>
<dbReference type="GO" id="GO:0016887">
    <property type="term" value="F:ATP hydrolysis activity"/>
    <property type="evidence" value="ECO:0007669"/>
    <property type="project" value="InterPro"/>
</dbReference>
<evidence type="ECO:0000313" key="5">
    <source>
        <dbReference type="Proteomes" id="UP000427769"/>
    </source>
</evidence>
<dbReference type="PANTHER" id="PTHR43581:SF2">
    <property type="entry name" value="EXCINUCLEASE ATPASE SUBUNIT"/>
    <property type="match status" value="1"/>
</dbReference>
<dbReference type="RefSeq" id="WP_155306936.1">
    <property type="nucleotide sequence ID" value="NZ_AP021875.1"/>
</dbReference>
<feature type="domain" description="Endonuclease GajA/Old nuclease/RecF-like AAA" evidence="2">
    <location>
        <begin position="358"/>
        <end position="476"/>
    </location>
</feature>
<feature type="domain" description="DUF3696" evidence="1">
    <location>
        <begin position="499"/>
        <end position="545"/>
    </location>
</feature>
<sequence>MIVNSLTLSNFKGIGDPVTIDFKPVTLLFGPNSAGKSTIFQALHYAHEIFERANLDPDATLSGGRGLDLGGFTNLIHNHDISRPVTLRFDFDLQGEDLPEYRDWVDDDIGPIHYFESDLYGIPARAKSGWVEIAIQWSSMAEQPILSTYSVGLNGQKLAAIKTSEDGRQTYLTDFHMLHPIFREPDTDDEVRAILKRAMADNELQDVEKLGPMFPLFLTFQQADDGSVNIDSPLSIAGQKRTALPVWGKSLAFDHETLSDSVDYDSRTIFTAVASSLIVGPGELLRDALRKFKYIGPIREIPSRNFRSVRSPDASRWANGLAAWDLLHHASPVLIDRLNEWVAGRERLDTGYRMELKRYKEMDITSPQMIALEQGDVLDEIESIDSDLKRLPVKTRLAIRDAISDIELKPQDIGVGISQLLPIVVAALATEDGMVAMEQPELHIHPALQVALGDLFIHRVKEREVCFLIETHSEHLLLRFLRRIRETTANELPTDVDGLSPEQLSVLFVKKSGTGVEATQLKVDETGEFEDEWPDGFFEERDGELFF</sequence>
<dbReference type="Proteomes" id="UP000427769">
    <property type="component" value="Chromosome"/>
</dbReference>
<dbReference type="SUPFAM" id="SSF52540">
    <property type="entry name" value="P-loop containing nucleoside triphosphate hydrolases"/>
    <property type="match status" value="1"/>
</dbReference>
<dbReference type="OrthoDB" id="3322489at2"/>
<dbReference type="Pfam" id="PF12476">
    <property type="entry name" value="DUF3696"/>
    <property type="match status" value="1"/>
</dbReference>
<organism evidence="4 5">
    <name type="scientific">Desulfosarcina widdelii</name>
    <dbReference type="NCBI Taxonomy" id="947919"/>
    <lineage>
        <taxon>Bacteria</taxon>
        <taxon>Pseudomonadati</taxon>
        <taxon>Thermodesulfobacteriota</taxon>
        <taxon>Desulfobacteria</taxon>
        <taxon>Desulfobacterales</taxon>
        <taxon>Desulfosarcinaceae</taxon>
        <taxon>Desulfosarcina</taxon>
    </lineage>
</organism>
<feature type="domain" description="Rad50/SbcC-type AAA" evidence="3">
    <location>
        <begin position="5"/>
        <end position="46"/>
    </location>
</feature>
<dbReference type="Pfam" id="PF13175">
    <property type="entry name" value="AAA_15"/>
    <property type="match status" value="1"/>
</dbReference>
<evidence type="ECO:0000313" key="4">
    <source>
        <dbReference type="EMBL" id="BBO78283.1"/>
    </source>
</evidence>
<name>A0A5K7ZEY7_9BACT</name>
<accession>A0A5K7ZEY7</accession>
<dbReference type="InterPro" id="IPR038729">
    <property type="entry name" value="Rad50/SbcC_AAA"/>
</dbReference>
<evidence type="ECO:0000259" key="2">
    <source>
        <dbReference type="Pfam" id="PF13175"/>
    </source>
</evidence>
<proteinExistence type="predicted"/>
<dbReference type="InterPro" id="IPR041685">
    <property type="entry name" value="AAA_GajA/Old/RecF-like"/>
</dbReference>
<dbReference type="InterPro" id="IPR027417">
    <property type="entry name" value="P-loop_NTPase"/>
</dbReference>